<feature type="non-terminal residue" evidence="2">
    <location>
        <position position="1"/>
    </location>
</feature>
<gene>
    <name evidence="2" type="ORF">L9F63_024703</name>
</gene>
<dbReference type="EMBL" id="JASPKZ010008616">
    <property type="protein sequence ID" value="KAJ9579193.1"/>
    <property type="molecule type" value="Genomic_DNA"/>
</dbReference>
<dbReference type="Proteomes" id="UP001233999">
    <property type="component" value="Unassembled WGS sequence"/>
</dbReference>
<reference evidence="2" key="1">
    <citation type="journal article" date="2023" name="IScience">
        <title>Live-bearing cockroach genome reveals convergent evolutionary mechanisms linked to viviparity in insects and beyond.</title>
        <authorList>
            <person name="Fouks B."/>
            <person name="Harrison M.C."/>
            <person name="Mikhailova A.A."/>
            <person name="Marchal E."/>
            <person name="English S."/>
            <person name="Carruthers M."/>
            <person name="Jennings E.C."/>
            <person name="Chiamaka E.L."/>
            <person name="Frigard R.A."/>
            <person name="Pippel M."/>
            <person name="Attardo G.M."/>
            <person name="Benoit J.B."/>
            <person name="Bornberg-Bauer E."/>
            <person name="Tobe S.S."/>
        </authorList>
    </citation>
    <scope>NUCLEOTIDE SEQUENCE</scope>
    <source>
        <strain evidence="2">Stay&amp;Tobe</strain>
    </source>
</reference>
<sequence length="57" mass="6216">NFTTLEKWMPLKTAVLAAEGIRRAVLDQIIFVRGDDGTEPSAESTPGSQTRTLELLA</sequence>
<comment type="caution">
    <text evidence="2">The sequence shown here is derived from an EMBL/GenBank/DDBJ whole genome shotgun (WGS) entry which is preliminary data.</text>
</comment>
<evidence type="ECO:0000256" key="1">
    <source>
        <dbReference type="SAM" id="MobiDB-lite"/>
    </source>
</evidence>
<organism evidence="2 3">
    <name type="scientific">Diploptera punctata</name>
    <name type="common">Pacific beetle cockroach</name>
    <dbReference type="NCBI Taxonomy" id="6984"/>
    <lineage>
        <taxon>Eukaryota</taxon>
        <taxon>Metazoa</taxon>
        <taxon>Ecdysozoa</taxon>
        <taxon>Arthropoda</taxon>
        <taxon>Hexapoda</taxon>
        <taxon>Insecta</taxon>
        <taxon>Pterygota</taxon>
        <taxon>Neoptera</taxon>
        <taxon>Polyneoptera</taxon>
        <taxon>Dictyoptera</taxon>
        <taxon>Blattodea</taxon>
        <taxon>Blaberoidea</taxon>
        <taxon>Blaberidae</taxon>
        <taxon>Diplopterinae</taxon>
        <taxon>Diploptera</taxon>
    </lineage>
</organism>
<protein>
    <submittedName>
        <fullName evidence="2">Uncharacterized protein</fullName>
    </submittedName>
</protein>
<keyword evidence="3" id="KW-1185">Reference proteome</keyword>
<evidence type="ECO:0000313" key="2">
    <source>
        <dbReference type="EMBL" id="KAJ9579193.1"/>
    </source>
</evidence>
<feature type="region of interest" description="Disordered" evidence="1">
    <location>
        <begin position="35"/>
        <end position="57"/>
    </location>
</feature>
<dbReference type="AlphaFoldDB" id="A0AAD8E6K1"/>
<evidence type="ECO:0000313" key="3">
    <source>
        <dbReference type="Proteomes" id="UP001233999"/>
    </source>
</evidence>
<name>A0AAD8E6K1_DIPPU</name>
<proteinExistence type="predicted"/>
<feature type="non-terminal residue" evidence="2">
    <location>
        <position position="57"/>
    </location>
</feature>
<reference evidence="2" key="2">
    <citation type="submission" date="2023-05" db="EMBL/GenBank/DDBJ databases">
        <authorList>
            <person name="Fouks B."/>
        </authorList>
    </citation>
    <scope>NUCLEOTIDE SEQUENCE</scope>
    <source>
        <strain evidence="2">Stay&amp;Tobe</strain>
        <tissue evidence="2">Testes</tissue>
    </source>
</reference>
<accession>A0AAD8E6K1</accession>
<feature type="compositionally biased region" description="Polar residues" evidence="1">
    <location>
        <begin position="41"/>
        <end position="57"/>
    </location>
</feature>